<reference evidence="5" key="1">
    <citation type="journal article" date="2019" name="Int. J. Syst. Evol. Microbiol.">
        <title>The Global Catalogue of Microorganisms (GCM) 10K type strain sequencing project: providing services to taxonomists for standard genome sequencing and annotation.</title>
        <authorList>
            <consortium name="The Broad Institute Genomics Platform"/>
            <consortium name="The Broad Institute Genome Sequencing Center for Infectious Disease"/>
            <person name="Wu L."/>
            <person name="Ma J."/>
        </authorList>
    </citation>
    <scope>NUCLEOTIDE SEQUENCE [LARGE SCALE GENOMIC DNA]</scope>
    <source>
        <strain evidence="5">KCTC 52127</strain>
    </source>
</reference>
<keyword evidence="5" id="KW-1185">Reference proteome</keyword>
<dbReference type="Gene3D" id="3.40.630.30">
    <property type="match status" value="1"/>
</dbReference>
<accession>A0ABW5LU88</accession>
<dbReference type="SMART" id="SM00347">
    <property type="entry name" value="HTH_MARR"/>
    <property type="match status" value="1"/>
</dbReference>
<evidence type="ECO:0000256" key="1">
    <source>
        <dbReference type="ARBA" id="ARBA00022679"/>
    </source>
</evidence>
<dbReference type="Pfam" id="PF01047">
    <property type="entry name" value="MarR"/>
    <property type="match status" value="1"/>
</dbReference>
<name>A0ABW5LU88_9FLAO</name>
<dbReference type="PANTHER" id="PTHR13947">
    <property type="entry name" value="GNAT FAMILY N-ACETYLTRANSFERASE"/>
    <property type="match status" value="1"/>
</dbReference>
<dbReference type="InterPro" id="IPR050769">
    <property type="entry name" value="NAT_camello-type"/>
</dbReference>
<dbReference type="PROSITE" id="PS50995">
    <property type="entry name" value="HTH_MARR_2"/>
    <property type="match status" value="1"/>
</dbReference>
<dbReference type="InterPro" id="IPR036390">
    <property type="entry name" value="WH_DNA-bd_sf"/>
</dbReference>
<dbReference type="SUPFAM" id="SSF55729">
    <property type="entry name" value="Acyl-CoA N-acyltransferases (Nat)"/>
    <property type="match status" value="1"/>
</dbReference>
<evidence type="ECO:0000313" key="4">
    <source>
        <dbReference type="EMBL" id="MFD2567799.1"/>
    </source>
</evidence>
<organism evidence="4 5">
    <name type="scientific">Pseudotenacibaculum haliotis</name>
    <dbReference type="NCBI Taxonomy" id="1862138"/>
    <lineage>
        <taxon>Bacteria</taxon>
        <taxon>Pseudomonadati</taxon>
        <taxon>Bacteroidota</taxon>
        <taxon>Flavobacteriia</taxon>
        <taxon>Flavobacteriales</taxon>
        <taxon>Flavobacteriaceae</taxon>
        <taxon>Pseudotenacibaculum</taxon>
    </lineage>
</organism>
<comment type="caution">
    <text evidence="4">The sequence shown here is derived from an EMBL/GenBank/DDBJ whole genome shotgun (WGS) entry which is preliminary data.</text>
</comment>
<keyword evidence="4" id="KW-0012">Acyltransferase</keyword>
<dbReference type="CDD" id="cd00090">
    <property type="entry name" value="HTH_ARSR"/>
    <property type="match status" value="1"/>
</dbReference>
<gene>
    <name evidence="4" type="ORF">ACFSRZ_10475</name>
</gene>
<dbReference type="PANTHER" id="PTHR13947:SF37">
    <property type="entry name" value="LD18367P"/>
    <property type="match status" value="1"/>
</dbReference>
<dbReference type="InterPro" id="IPR011991">
    <property type="entry name" value="ArsR-like_HTH"/>
</dbReference>
<dbReference type="Gene3D" id="1.10.10.10">
    <property type="entry name" value="Winged helix-like DNA-binding domain superfamily/Winged helix DNA-binding domain"/>
    <property type="match status" value="1"/>
</dbReference>
<evidence type="ECO:0000313" key="5">
    <source>
        <dbReference type="Proteomes" id="UP001597508"/>
    </source>
</evidence>
<dbReference type="RefSeq" id="WP_379666505.1">
    <property type="nucleotide sequence ID" value="NZ_JBHULH010000004.1"/>
</dbReference>
<evidence type="ECO:0000259" key="2">
    <source>
        <dbReference type="PROSITE" id="PS50995"/>
    </source>
</evidence>
<dbReference type="EMBL" id="JBHULH010000004">
    <property type="protein sequence ID" value="MFD2567799.1"/>
    <property type="molecule type" value="Genomic_DNA"/>
</dbReference>
<dbReference type="EC" id="2.3.1.-" evidence="4"/>
<dbReference type="PROSITE" id="PS51186">
    <property type="entry name" value="GNAT"/>
    <property type="match status" value="1"/>
</dbReference>
<dbReference type="SUPFAM" id="SSF46785">
    <property type="entry name" value="Winged helix' DNA-binding domain"/>
    <property type="match status" value="1"/>
</dbReference>
<dbReference type="InterPro" id="IPR000835">
    <property type="entry name" value="HTH_MarR-typ"/>
</dbReference>
<keyword evidence="1 4" id="KW-0808">Transferase</keyword>
<dbReference type="Proteomes" id="UP001597508">
    <property type="component" value="Unassembled WGS sequence"/>
</dbReference>
<dbReference type="Pfam" id="PF00583">
    <property type="entry name" value="Acetyltransf_1"/>
    <property type="match status" value="1"/>
</dbReference>
<evidence type="ECO:0000259" key="3">
    <source>
        <dbReference type="PROSITE" id="PS51186"/>
    </source>
</evidence>
<proteinExistence type="predicted"/>
<sequence>MDKFLELKELGFGSRMKRLSDTLMRDVKKVYKSLYIDFDPYLFPIYKTISDQDFISVGEISETLQITQPAVTQFINILTKKELIIVSPDENDKRKKLISLSDKGKALKDRLNPVWKIMQEELTSFIDREPTSFMNHIRLTEQEQQEKSLYERIMTRIRENVEIIEYSSEYDHIFHDLNIEWLEKYFYVEPHDKEVLENPKTYIIDNKGYIFFARFNGEIVGTVALINEKECYELSKMAVSPKYQGLKIGQKLMDKCIQFSKEQGWEKIMLYSNRKLTPAINLYRKVGFAEVELEQDVYYERADIKMVLTL</sequence>
<feature type="domain" description="HTH marR-type" evidence="2">
    <location>
        <begin position="9"/>
        <end position="159"/>
    </location>
</feature>
<dbReference type="PRINTS" id="PR00598">
    <property type="entry name" value="HTHMARR"/>
</dbReference>
<dbReference type="GO" id="GO:0016746">
    <property type="term" value="F:acyltransferase activity"/>
    <property type="evidence" value="ECO:0007669"/>
    <property type="project" value="UniProtKB-KW"/>
</dbReference>
<dbReference type="InterPro" id="IPR036388">
    <property type="entry name" value="WH-like_DNA-bd_sf"/>
</dbReference>
<dbReference type="InterPro" id="IPR000182">
    <property type="entry name" value="GNAT_dom"/>
</dbReference>
<feature type="domain" description="N-acetyltransferase" evidence="3">
    <location>
        <begin position="161"/>
        <end position="310"/>
    </location>
</feature>
<dbReference type="CDD" id="cd04301">
    <property type="entry name" value="NAT_SF"/>
    <property type="match status" value="1"/>
</dbReference>
<dbReference type="InterPro" id="IPR016181">
    <property type="entry name" value="Acyl_CoA_acyltransferase"/>
</dbReference>
<protein>
    <submittedName>
        <fullName evidence="4">GNAT family N-acetyltransferase</fullName>
        <ecNumber evidence="4">2.3.1.-</ecNumber>
    </submittedName>
</protein>